<sequence>MATSSGAMSSTTDSYSDSIMKSLEENGYAVVPNVLTAEECDRYIGQYKSWLQRFTDAGRECKHQNSVIQSYRTGHFSTTWEIRLKCRPVFEKVWKTEKLLSSADAIAISKPPEEGSNLFADPDIEWLHLDQAASRKGPHAFQGGVNLEESTETDHCFRVMAKSHLYHSEFFKAFPSAAASTKRLEFYKLNQEQKAWYDKKDCQRTKVPVPKGGMVLWDSRTVHDNVKPVYGRPHSDRWRFVVFVSMTPAIWARPEDLWIKKKAYEDILTTSHWSSQGLKNFRPFNPRSGEEKFTIHELPDIAKTKEARLLFGMEKYDFGDGKPNGPKEPIRV</sequence>
<dbReference type="Proteomes" id="UP000242188">
    <property type="component" value="Unassembled WGS sequence"/>
</dbReference>
<dbReference type="Pfam" id="PF05721">
    <property type="entry name" value="PhyH"/>
    <property type="match status" value="1"/>
</dbReference>
<dbReference type="PANTHER" id="PTHR31630:SF6">
    <property type="entry name" value="PHYTANOYL-COA DIOXYGENASE-RELATED"/>
    <property type="match status" value="1"/>
</dbReference>
<dbReference type="InterPro" id="IPR008775">
    <property type="entry name" value="Phytyl_CoA_dOase-like"/>
</dbReference>
<dbReference type="OrthoDB" id="445007at2759"/>
<dbReference type="SUPFAM" id="SSF51197">
    <property type="entry name" value="Clavaminate synthase-like"/>
    <property type="match status" value="1"/>
</dbReference>
<dbReference type="Gene3D" id="2.60.120.620">
    <property type="entry name" value="q2cbj1_9rhob like domain"/>
    <property type="match status" value="1"/>
</dbReference>
<dbReference type="AlphaFoldDB" id="A0A210Q7V9"/>
<reference evidence="1 2" key="1">
    <citation type="journal article" date="2017" name="Nat. Ecol. Evol.">
        <title>Scallop genome provides insights into evolution of bilaterian karyotype and development.</title>
        <authorList>
            <person name="Wang S."/>
            <person name="Zhang J."/>
            <person name="Jiao W."/>
            <person name="Li J."/>
            <person name="Xun X."/>
            <person name="Sun Y."/>
            <person name="Guo X."/>
            <person name="Huan P."/>
            <person name="Dong B."/>
            <person name="Zhang L."/>
            <person name="Hu X."/>
            <person name="Sun X."/>
            <person name="Wang J."/>
            <person name="Zhao C."/>
            <person name="Wang Y."/>
            <person name="Wang D."/>
            <person name="Huang X."/>
            <person name="Wang R."/>
            <person name="Lv J."/>
            <person name="Li Y."/>
            <person name="Zhang Z."/>
            <person name="Liu B."/>
            <person name="Lu W."/>
            <person name="Hui Y."/>
            <person name="Liang J."/>
            <person name="Zhou Z."/>
            <person name="Hou R."/>
            <person name="Li X."/>
            <person name="Liu Y."/>
            <person name="Li H."/>
            <person name="Ning X."/>
            <person name="Lin Y."/>
            <person name="Zhao L."/>
            <person name="Xing Q."/>
            <person name="Dou J."/>
            <person name="Li Y."/>
            <person name="Mao J."/>
            <person name="Guo H."/>
            <person name="Dou H."/>
            <person name="Li T."/>
            <person name="Mu C."/>
            <person name="Jiang W."/>
            <person name="Fu Q."/>
            <person name="Fu X."/>
            <person name="Miao Y."/>
            <person name="Liu J."/>
            <person name="Yu Q."/>
            <person name="Li R."/>
            <person name="Liao H."/>
            <person name="Li X."/>
            <person name="Kong Y."/>
            <person name="Jiang Z."/>
            <person name="Chourrout D."/>
            <person name="Li R."/>
            <person name="Bao Z."/>
        </authorList>
    </citation>
    <scope>NUCLEOTIDE SEQUENCE [LARGE SCALE GENOMIC DNA]</scope>
    <source>
        <strain evidence="1 2">PY_sf001</strain>
    </source>
</reference>
<gene>
    <name evidence="1" type="ORF">KP79_PYT21472</name>
</gene>
<accession>A0A210Q7V9</accession>
<organism evidence="1 2">
    <name type="scientific">Mizuhopecten yessoensis</name>
    <name type="common">Japanese scallop</name>
    <name type="synonym">Patinopecten yessoensis</name>
    <dbReference type="NCBI Taxonomy" id="6573"/>
    <lineage>
        <taxon>Eukaryota</taxon>
        <taxon>Metazoa</taxon>
        <taxon>Spiralia</taxon>
        <taxon>Lophotrochozoa</taxon>
        <taxon>Mollusca</taxon>
        <taxon>Bivalvia</taxon>
        <taxon>Autobranchia</taxon>
        <taxon>Pteriomorphia</taxon>
        <taxon>Pectinida</taxon>
        <taxon>Pectinoidea</taxon>
        <taxon>Pectinidae</taxon>
        <taxon>Mizuhopecten</taxon>
    </lineage>
</organism>
<dbReference type="EMBL" id="NEDP02004657">
    <property type="protein sequence ID" value="OWF44837.1"/>
    <property type="molecule type" value="Genomic_DNA"/>
</dbReference>
<comment type="caution">
    <text evidence="1">The sequence shown here is derived from an EMBL/GenBank/DDBJ whole genome shotgun (WGS) entry which is preliminary data.</text>
</comment>
<keyword evidence="2" id="KW-1185">Reference proteome</keyword>
<protein>
    <recommendedName>
        <fullName evidence="3">Phytanoyl-CoA dioxygenase</fullName>
    </recommendedName>
</protein>
<dbReference type="PANTHER" id="PTHR31630">
    <property type="entry name" value="PHYTANOYL-COA DIOXYGENASE-RELATED-RELATED"/>
    <property type="match status" value="1"/>
</dbReference>
<evidence type="ECO:0008006" key="3">
    <source>
        <dbReference type="Google" id="ProtNLM"/>
    </source>
</evidence>
<proteinExistence type="predicted"/>
<evidence type="ECO:0000313" key="2">
    <source>
        <dbReference type="Proteomes" id="UP000242188"/>
    </source>
</evidence>
<name>A0A210Q7V9_MIZYE</name>
<evidence type="ECO:0000313" key="1">
    <source>
        <dbReference type="EMBL" id="OWF44837.1"/>
    </source>
</evidence>